<protein>
    <submittedName>
        <fullName evidence="2">Uncharacterized protein</fullName>
    </submittedName>
</protein>
<evidence type="ECO:0000256" key="1">
    <source>
        <dbReference type="SAM" id="Phobius"/>
    </source>
</evidence>
<dbReference type="Proteomes" id="UP001185135">
    <property type="component" value="Segment"/>
</dbReference>
<feature type="transmembrane region" description="Helical" evidence="1">
    <location>
        <begin position="18"/>
        <end position="37"/>
    </location>
</feature>
<reference evidence="2" key="1">
    <citation type="submission" date="2022-06" db="EMBL/GenBank/DDBJ databases">
        <authorList>
            <person name="Legendre M."/>
            <person name="Claverie J.-M."/>
            <person name="Alempic J.-M."/>
            <person name="Abergel C."/>
        </authorList>
    </citation>
    <scope>NUCLEOTIDE SEQUENCE</scope>
    <source>
        <strain evidence="2">Kuranda</strain>
    </source>
</reference>
<dbReference type="EMBL" id="ON887157">
    <property type="protein sequence ID" value="WBR14580.1"/>
    <property type="molecule type" value="Genomic_DNA"/>
</dbReference>
<sequence length="209" mass="22160">MNHQSTPDNGRQEKIERALHFGGALTAILGGMAVLMASPFWTYVFVGELSVFTVLCAMMGAAPHSAKRASALTAARLVRLVDAVIHDLAPSPAAAFDVPHMVADAVALADHGPDSPPLALHLYVAPVDGEHRIVYTRSHMDALWPGLFRDVDGIEPASVLFTAEVVGGPTDGEVDLPSVVLHRTTRSASNLDLFSCDPVKKRAALAHTA</sequence>
<evidence type="ECO:0000313" key="3">
    <source>
        <dbReference type="Proteomes" id="UP001185135"/>
    </source>
</evidence>
<evidence type="ECO:0000313" key="2">
    <source>
        <dbReference type="EMBL" id="WBR14580.1"/>
    </source>
</evidence>
<accession>A0AA95J6M7</accession>
<keyword evidence="1" id="KW-1133">Transmembrane helix</keyword>
<proteinExistence type="predicted"/>
<keyword evidence="1" id="KW-0472">Membrane</keyword>
<gene>
    <name evidence="2" type="ORF">pkur_cds_405</name>
</gene>
<name>A0AA95J6M7_9VIRU</name>
<keyword evidence="1" id="KW-0812">Transmembrane</keyword>
<organism evidence="2 3">
    <name type="scientific">Pandoravirus kuranda</name>
    <dbReference type="NCBI Taxonomy" id="3019033"/>
    <lineage>
        <taxon>Viruses</taxon>
        <taxon>Pandoravirus</taxon>
    </lineage>
</organism>